<protein>
    <submittedName>
        <fullName evidence="4">Glutaredoxin domain-containing protein</fullName>
    </submittedName>
</protein>
<dbReference type="Proteomes" id="UP000274504">
    <property type="component" value="Unassembled WGS sequence"/>
</dbReference>
<dbReference type="OrthoDB" id="10566625at2759"/>
<name>A0A0R3SM38_HYMDI</name>
<accession>A0A0R3SM38</accession>
<gene>
    <name evidence="2" type="ORF">HDID_LOCUS6001</name>
</gene>
<organism evidence="4">
    <name type="scientific">Hymenolepis diminuta</name>
    <name type="common">Rat tapeworm</name>
    <dbReference type="NCBI Taxonomy" id="6216"/>
    <lineage>
        <taxon>Eukaryota</taxon>
        <taxon>Metazoa</taxon>
        <taxon>Spiralia</taxon>
        <taxon>Lophotrochozoa</taxon>
        <taxon>Platyhelminthes</taxon>
        <taxon>Cestoda</taxon>
        <taxon>Eucestoda</taxon>
        <taxon>Cyclophyllidea</taxon>
        <taxon>Hymenolepididae</taxon>
        <taxon>Hymenolepis</taxon>
    </lineage>
</organism>
<sequence>MQRPPSFVLLDAESSSSEHEEIVEYLADMPEEVLSFNISPTLDNSLSKPDTQSEEASLSKNATKFSIKDQNSCSTSTSECADIAEIVVTRSRKNSEVSNISSLSPEEVVIDPILSSDECESRSESRIDTSSQ</sequence>
<evidence type="ECO:0000313" key="4">
    <source>
        <dbReference type="WBParaSite" id="HDID_0000600301-mRNA-1"/>
    </source>
</evidence>
<evidence type="ECO:0000256" key="1">
    <source>
        <dbReference type="SAM" id="MobiDB-lite"/>
    </source>
</evidence>
<dbReference type="WBParaSite" id="HDID_0000600301-mRNA-1">
    <property type="protein sequence ID" value="HDID_0000600301-mRNA-1"/>
    <property type="gene ID" value="HDID_0000600301"/>
</dbReference>
<evidence type="ECO:0000313" key="3">
    <source>
        <dbReference type="Proteomes" id="UP000274504"/>
    </source>
</evidence>
<feature type="compositionally biased region" description="Basic and acidic residues" evidence="1">
    <location>
        <begin position="119"/>
        <end position="132"/>
    </location>
</feature>
<dbReference type="EMBL" id="UYSG01003935">
    <property type="protein sequence ID" value="VDL58319.1"/>
    <property type="molecule type" value="Genomic_DNA"/>
</dbReference>
<feature type="region of interest" description="Disordered" evidence="1">
    <location>
        <begin position="111"/>
        <end position="132"/>
    </location>
</feature>
<proteinExistence type="predicted"/>
<reference evidence="4" key="1">
    <citation type="submission" date="2017-02" db="UniProtKB">
        <authorList>
            <consortium name="WormBaseParasite"/>
        </authorList>
    </citation>
    <scope>IDENTIFICATION</scope>
</reference>
<evidence type="ECO:0000313" key="2">
    <source>
        <dbReference type="EMBL" id="VDL58319.1"/>
    </source>
</evidence>
<reference evidence="2 3" key="2">
    <citation type="submission" date="2018-11" db="EMBL/GenBank/DDBJ databases">
        <authorList>
            <consortium name="Pathogen Informatics"/>
        </authorList>
    </citation>
    <scope>NUCLEOTIDE SEQUENCE [LARGE SCALE GENOMIC DNA]</scope>
</reference>
<dbReference type="AlphaFoldDB" id="A0A0R3SM38"/>
<dbReference type="STRING" id="6216.A0A0R3SM38"/>